<feature type="transmembrane region" description="Helical" evidence="5">
    <location>
        <begin position="272"/>
        <end position="292"/>
    </location>
</feature>
<proteinExistence type="predicted"/>
<protein>
    <submittedName>
        <fullName evidence="7">MFS transporter</fullName>
    </submittedName>
</protein>
<evidence type="ECO:0000256" key="3">
    <source>
        <dbReference type="ARBA" id="ARBA00022989"/>
    </source>
</evidence>
<reference evidence="7 8" key="1">
    <citation type="submission" date="2019-12" db="EMBL/GenBank/DDBJ databases">
        <title>Corynebacterium sp. nov., isolated from feces of the Anser Albifrons in China.</title>
        <authorList>
            <person name="Liu Q."/>
        </authorList>
    </citation>
    <scope>NUCLEOTIDE SEQUENCE [LARGE SCALE GENOMIC DNA]</scope>
    <source>
        <strain evidence="7 8">23H37-10</strain>
    </source>
</reference>
<dbReference type="GO" id="GO:0005886">
    <property type="term" value="C:plasma membrane"/>
    <property type="evidence" value="ECO:0007669"/>
    <property type="project" value="UniProtKB-SubCell"/>
</dbReference>
<feature type="transmembrane region" description="Helical" evidence="5">
    <location>
        <begin position="244"/>
        <end position="265"/>
    </location>
</feature>
<dbReference type="Pfam" id="PF07690">
    <property type="entry name" value="MFS_1"/>
    <property type="match status" value="1"/>
</dbReference>
<keyword evidence="2 5" id="KW-0812">Transmembrane</keyword>
<dbReference type="SUPFAM" id="SSF103473">
    <property type="entry name" value="MFS general substrate transporter"/>
    <property type="match status" value="1"/>
</dbReference>
<dbReference type="GO" id="GO:0022857">
    <property type="term" value="F:transmembrane transporter activity"/>
    <property type="evidence" value="ECO:0007669"/>
    <property type="project" value="InterPro"/>
</dbReference>
<dbReference type="Proteomes" id="UP000515275">
    <property type="component" value="Chromosome"/>
</dbReference>
<feature type="transmembrane region" description="Helical" evidence="5">
    <location>
        <begin position="128"/>
        <end position="152"/>
    </location>
</feature>
<feature type="transmembrane region" description="Helical" evidence="5">
    <location>
        <begin position="71"/>
        <end position="90"/>
    </location>
</feature>
<feature type="transmembrane region" description="Helical" evidence="5">
    <location>
        <begin position="204"/>
        <end position="224"/>
    </location>
</feature>
<feature type="domain" description="Major facilitator superfamily (MFS) profile" evidence="6">
    <location>
        <begin position="4"/>
        <end position="384"/>
    </location>
</feature>
<dbReference type="EMBL" id="CP046883">
    <property type="protein sequence ID" value="QNH96965.1"/>
    <property type="molecule type" value="Genomic_DNA"/>
</dbReference>
<evidence type="ECO:0000256" key="5">
    <source>
        <dbReference type="SAM" id="Phobius"/>
    </source>
</evidence>
<dbReference type="InterPro" id="IPR011701">
    <property type="entry name" value="MFS"/>
</dbReference>
<sequence>MSTVLCVAAVLAFSINLRAGIVSLGPVLGQVRDTLKVSTSAAGVFTALPGFAFAVMGWCTVPLARRIGLSPALLTGGTMILTGLAARPFLNNYWPFLLLTGLAVCGIAVGNVLLPAWIQSHAVQNQRLLLMTIYTTVIGLSASVGPLSAMWFGDENSWRAVLGVWAIPAAILVCVWLVVCLRIGSGDLPHPTSAHSSASEQSMWSSPTAVAMLVFFSLQSAGFYTQIGWLPQLMMDRGVEHSTASVALIVLGFMGVIGGVIMPTVVARIRNITPLAISITLLTMTGWVGLLWNTAAAPLLWAVLLGLGGFSFPLALALLSARTRSPLVTARLSGFVQPYGYLVAGAVPLVVGVLYSAVGSWTLILSLLLALGSIQLLASTRCARNVTIDKELELRATAHSSHMAI</sequence>
<feature type="transmembrane region" description="Helical" evidence="5">
    <location>
        <begin position="43"/>
        <end position="64"/>
    </location>
</feature>
<dbReference type="InterPro" id="IPR036259">
    <property type="entry name" value="MFS_trans_sf"/>
</dbReference>
<feature type="transmembrane region" description="Helical" evidence="5">
    <location>
        <begin position="363"/>
        <end position="380"/>
    </location>
</feature>
<evidence type="ECO:0000256" key="4">
    <source>
        <dbReference type="ARBA" id="ARBA00023136"/>
    </source>
</evidence>
<dbReference type="PANTHER" id="PTHR23523:SF2">
    <property type="entry name" value="2-NITROIMIDAZOLE TRANSPORTER"/>
    <property type="match status" value="1"/>
</dbReference>
<evidence type="ECO:0000313" key="7">
    <source>
        <dbReference type="EMBL" id="QNH96965.1"/>
    </source>
</evidence>
<evidence type="ECO:0000313" key="8">
    <source>
        <dbReference type="Proteomes" id="UP000515275"/>
    </source>
</evidence>
<keyword evidence="4 5" id="KW-0472">Membrane</keyword>
<dbReference type="PROSITE" id="PS50850">
    <property type="entry name" value="MFS"/>
    <property type="match status" value="1"/>
</dbReference>
<evidence type="ECO:0000256" key="2">
    <source>
        <dbReference type="ARBA" id="ARBA00022692"/>
    </source>
</evidence>
<gene>
    <name evidence="7" type="ORF">GP473_05380</name>
</gene>
<name>A0A7G7YR45_9CORY</name>
<evidence type="ECO:0000259" key="6">
    <source>
        <dbReference type="PROSITE" id="PS50850"/>
    </source>
</evidence>
<accession>A0A7G7YR45</accession>
<dbReference type="AlphaFoldDB" id="A0A7G7YR45"/>
<keyword evidence="3 5" id="KW-1133">Transmembrane helix</keyword>
<evidence type="ECO:0000256" key="1">
    <source>
        <dbReference type="ARBA" id="ARBA00004651"/>
    </source>
</evidence>
<dbReference type="KEGG" id="cans:GP473_05380"/>
<feature type="transmembrane region" description="Helical" evidence="5">
    <location>
        <begin position="298"/>
        <end position="319"/>
    </location>
</feature>
<feature type="transmembrane region" description="Helical" evidence="5">
    <location>
        <begin position="96"/>
        <end position="116"/>
    </location>
</feature>
<keyword evidence="8" id="KW-1185">Reference proteome</keyword>
<dbReference type="PANTHER" id="PTHR23523">
    <property type="match status" value="1"/>
</dbReference>
<organism evidence="7 8">
    <name type="scientific">Corynebacterium anserum</name>
    <dbReference type="NCBI Taxonomy" id="2684406"/>
    <lineage>
        <taxon>Bacteria</taxon>
        <taxon>Bacillati</taxon>
        <taxon>Actinomycetota</taxon>
        <taxon>Actinomycetes</taxon>
        <taxon>Mycobacteriales</taxon>
        <taxon>Corynebacteriaceae</taxon>
        <taxon>Corynebacterium</taxon>
    </lineage>
</organism>
<dbReference type="InterPro" id="IPR052524">
    <property type="entry name" value="MFS_Cyanate_Porter"/>
</dbReference>
<feature type="transmembrane region" description="Helical" evidence="5">
    <location>
        <begin position="339"/>
        <end position="357"/>
    </location>
</feature>
<dbReference type="InterPro" id="IPR020846">
    <property type="entry name" value="MFS_dom"/>
</dbReference>
<feature type="transmembrane region" description="Helical" evidence="5">
    <location>
        <begin position="158"/>
        <end position="183"/>
    </location>
</feature>
<dbReference type="Gene3D" id="1.20.1250.20">
    <property type="entry name" value="MFS general substrate transporter like domains"/>
    <property type="match status" value="1"/>
</dbReference>
<comment type="subcellular location">
    <subcellularLocation>
        <location evidence="1">Cell membrane</location>
        <topology evidence="1">Multi-pass membrane protein</topology>
    </subcellularLocation>
</comment>